<dbReference type="GO" id="GO:0030336">
    <property type="term" value="P:negative regulation of cell migration"/>
    <property type="evidence" value="ECO:0007669"/>
    <property type="project" value="TreeGrafter"/>
</dbReference>
<feature type="region of interest" description="Disordered" evidence="1">
    <location>
        <begin position="109"/>
        <end position="178"/>
    </location>
</feature>
<evidence type="ECO:0000313" key="2">
    <source>
        <dbReference type="EnsemblMetazoa" id="XP_028129939.1"/>
    </source>
</evidence>
<feature type="compositionally biased region" description="Polar residues" evidence="1">
    <location>
        <begin position="144"/>
        <end position="155"/>
    </location>
</feature>
<accession>A0A6P7F2R0</accession>
<dbReference type="InParanoid" id="A0A6P7F2R0"/>
<dbReference type="AlphaFoldDB" id="A0A6P7F2R0"/>
<dbReference type="InterPro" id="IPR026065">
    <property type="entry name" value="FAM60A"/>
</dbReference>
<evidence type="ECO:0000313" key="4">
    <source>
        <dbReference type="RefSeq" id="XP_028129939.1"/>
    </source>
</evidence>
<proteinExistence type="predicted"/>
<dbReference type="Pfam" id="PF15396">
    <property type="entry name" value="FAM60A"/>
    <property type="match status" value="1"/>
</dbReference>
<dbReference type="KEGG" id="dvv:114325981"/>
<name>A0A6P7F2R0_DIAVI</name>
<evidence type="ECO:0000313" key="3">
    <source>
        <dbReference type="Proteomes" id="UP001652700"/>
    </source>
</evidence>
<dbReference type="GeneID" id="114325981"/>
<dbReference type="EnsemblMetazoa" id="XM_028274138.2">
    <property type="protein sequence ID" value="XP_028129939.1"/>
    <property type="gene ID" value="LOC114325981"/>
</dbReference>
<organism evidence="4">
    <name type="scientific">Diabrotica virgifera virgifera</name>
    <name type="common">western corn rootworm</name>
    <dbReference type="NCBI Taxonomy" id="50390"/>
    <lineage>
        <taxon>Eukaryota</taxon>
        <taxon>Metazoa</taxon>
        <taxon>Ecdysozoa</taxon>
        <taxon>Arthropoda</taxon>
        <taxon>Hexapoda</taxon>
        <taxon>Insecta</taxon>
        <taxon>Pterygota</taxon>
        <taxon>Neoptera</taxon>
        <taxon>Endopterygota</taxon>
        <taxon>Coleoptera</taxon>
        <taxon>Polyphaga</taxon>
        <taxon>Cucujiformia</taxon>
        <taxon>Chrysomeloidea</taxon>
        <taxon>Chrysomelidae</taxon>
        <taxon>Galerucinae</taxon>
        <taxon>Diabroticina</taxon>
        <taxon>Diabroticites</taxon>
        <taxon>Diabrotica</taxon>
    </lineage>
</organism>
<feature type="compositionally biased region" description="Basic and acidic residues" evidence="1">
    <location>
        <begin position="113"/>
        <end position="126"/>
    </location>
</feature>
<dbReference type="GO" id="GO:0070822">
    <property type="term" value="C:Sin3-type complex"/>
    <property type="evidence" value="ECO:0007669"/>
    <property type="project" value="TreeGrafter"/>
</dbReference>
<dbReference type="Proteomes" id="UP001652700">
    <property type="component" value="Unplaced"/>
</dbReference>
<feature type="compositionally biased region" description="Low complexity" evidence="1">
    <location>
        <begin position="244"/>
        <end position="262"/>
    </location>
</feature>
<feature type="compositionally biased region" description="Acidic residues" evidence="1">
    <location>
        <begin position="127"/>
        <end position="139"/>
    </location>
</feature>
<protein>
    <submittedName>
        <fullName evidence="4">SIN3-HDAC complex-associated factor</fullName>
    </submittedName>
</protein>
<dbReference type="PANTHER" id="PTHR13422:SF12">
    <property type="entry name" value="SIN3-HDAC COMPLEX-ASSOCIATED FACTOR"/>
    <property type="match status" value="1"/>
</dbReference>
<dbReference type="PANTHER" id="PTHR13422">
    <property type="entry name" value="SIN3-HDAC COMPLEX-ASSOCIATED FACTOR"/>
    <property type="match status" value="1"/>
</dbReference>
<reference evidence="2" key="2">
    <citation type="submission" date="2025-05" db="UniProtKB">
        <authorList>
            <consortium name="EnsemblMetazoa"/>
        </authorList>
    </citation>
    <scope>IDENTIFICATION</scope>
</reference>
<dbReference type="RefSeq" id="XP_028129939.1">
    <property type="nucleotide sequence ID" value="XM_028274138.1"/>
</dbReference>
<gene>
    <name evidence="4" type="primary">LOC114325981</name>
</gene>
<feature type="region of interest" description="Disordered" evidence="1">
    <location>
        <begin position="240"/>
        <end position="273"/>
    </location>
</feature>
<feature type="compositionally biased region" description="Basic residues" evidence="1">
    <location>
        <begin position="165"/>
        <end position="175"/>
    </location>
</feature>
<evidence type="ECO:0000256" key="1">
    <source>
        <dbReference type="SAM" id="MobiDB-lite"/>
    </source>
</evidence>
<sequence length="294" mass="33173">MFSFHRPKVYRSTTGCCICKAKSSSSRFTDSKKYEEDFLECFKLQTPRQGEICNACVLLVKRWKKLPAGSDRNWQHVVDARAGPGIKSMTKFKVKNRKLLEEKADKIKKKQFHREDSPVLSDKSEGNDEQDLQEVDYLCEDGPSNESSRTGSPGLSDSEDVVMKSSRRYKGMPKRRHEDSRVSGFVDLDYWKEETICCGVIFRGRYDEIMLDPTYMKPCRSRLATCKLGLGIAKPETEQCENTGSSKLYSDSSSDSGYDESSNPGLPATDNGAFKKDHVGLEEINSRIPIAVAN</sequence>
<reference evidence="4" key="1">
    <citation type="submission" date="2025-04" db="UniProtKB">
        <authorList>
            <consortium name="RefSeq"/>
        </authorList>
    </citation>
    <scope>IDENTIFICATION</scope>
    <source>
        <tissue evidence="4">Whole insect</tissue>
    </source>
</reference>
<keyword evidence="3" id="KW-1185">Reference proteome</keyword>
<dbReference type="OrthoDB" id="10023333at2759"/>